<dbReference type="Gene3D" id="1.20.120.520">
    <property type="entry name" value="nmb1532 protein domain like"/>
    <property type="match status" value="1"/>
</dbReference>
<keyword evidence="3" id="KW-1185">Reference proteome</keyword>
<dbReference type="EMBL" id="FPKU01000004">
    <property type="protein sequence ID" value="SFZ86586.1"/>
    <property type="molecule type" value="Genomic_DNA"/>
</dbReference>
<organism evidence="2 3">
    <name type="scientific">Devosia enhydra</name>
    <dbReference type="NCBI Taxonomy" id="665118"/>
    <lineage>
        <taxon>Bacteria</taxon>
        <taxon>Pseudomonadati</taxon>
        <taxon>Pseudomonadota</taxon>
        <taxon>Alphaproteobacteria</taxon>
        <taxon>Hyphomicrobiales</taxon>
        <taxon>Devosiaceae</taxon>
        <taxon>Devosia</taxon>
    </lineage>
</organism>
<reference evidence="2 3" key="1">
    <citation type="submission" date="2016-11" db="EMBL/GenBank/DDBJ databases">
        <authorList>
            <person name="Jaros S."/>
            <person name="Januszkiewicz K."/>
            <person name="Wedrychowicz H."/>
        </authorList>
    </citation>
    <scope>NUCLEOTIDE SEQUENCE [LARGE SCALE GENOMIC DNA]</scope>
    <source>
        <strain evidence="2 3">ATCC 23634</strain>
    </source>
</reference>
<dbReference type="Proteomes" id="UP000183447">
    <property type="component" value="Unassembled WGS sequence"/>
</dbReference>
<dbReference type="STRING" id="665118.SAMN02983003_3776"/>
<evidence type="ECO:0000313" key="3">
    <source>
        <dbReference type="Proteomes" id="UP000183447"/>
    </source>
</evidence>
<evidence type="ECO:0000313" key="2">
    <source>
        <dbReference type="EMBL" id="SFZ86586.1"/>
    </source>
</evidence>
<proteinExistence type="predicted"/>
<gene>
    <name evidence="2" type="ORF">SAMN02983003_3776</name>
</gene>
<dbReference type="RefSeq" id="WP_072346442.1">
    <property type="nucleotide sequence ID" value="NZ_FPKU01000004.1"/>
</dbReference>
<dbReference type="Pfam" id="PF01814">
    <property type="entry name" value="Hemerythrin"/>
    <property type="match status" value="1"/>
</dbReference>
<name>A0A1K2I2G8_9HYPH</name>
<dbReference type="AlphaFoldDB" id="A0A1K2I2G8"/>
<protein>
    <submittedName>
        <fullName evidence="2">Hemerythrin HHE cation binding domain-containing protein</fullName>
    </submittedName>
</protein>
<dbReference type="OrthoDB" id="8282715at2"/>
<dbReference type="InterPro" id="IPR012312">
    <property type="entry name" value="Hemerythrin-like"/>
</dbReference>
<evidence type="ECO:0000259" key="1">
    <source>
        <dbReference type="Pfam" id="PF01814"/>
    </source>
</evidence>
<accession>A0A1K2I2G8</accession>
<sequence>MPSLAILMEFQTCQSDQLALCDELEAIADGLPDAVDREACLQAARAVLNVLSRSRAFEEDRLFPTLTTLGAAGTRDGLDETLEHLRFEHLSDACFAEEVYEALMSLGRGAPTLPPSAAGYMLRGFFEGLRRHLTFEKAFVLPLLSQWNGPTRH</sequence>
<feature type="domain" description="Hemerythrin-like" evidence="1">
    <location>
        <begin position="18"/>
        <end position="144"/>
    </location>
</feature>